<feature type="region of interest" description="Disordered" evidence="1">
    <location>
        <begin position="864"/>
        <end position="905"/>
    </location>
</feature>
<evidence type="ECO:0000313" key="4">
    <source>
        <dbReference type="Proteomes" id="UP000604046"/>
    </source>
</evidence>
<evidence type="ECO:0000256" key="2">
    <source>
        <dbReference type="SAM" id="Phobius"/>
    </source>
</evidence>
<feature type="transmembrane region" description="Helical" evidence="2">
    <location>
        <begin position="289"/>
        <end position="310"/>
    </location>
</feature>
<feature type="transmembrane region" description="Helical" evidence="2">
    <location>
        <begin position="68"/>
        <end position="93"/>
    </location>
</feature>
<reference evidence="3" key="1">
    <citation type="submission" date="2021-02" db="EMBL/GenBank/DDBJ databases">
        <authorList>
            <person name="Dougan E. K."/>
            <person name="Rhodes N."/>
            <person name="Thang M."/>
            <person name="Chan C."/>
        </authorList>
    </citation>
    <scope>NUCLEOTIDE SEQUENCE</scope>
</reference>
<proteinExistence type="predicted"/>
<evidence type="ECO:0000256" key="1">
    <source>
        <dbReference type="SAM" id="MobiDB-lite"/>
    </source>
</evidence>
<keyword evidence="2" id="KW-0472">Membrane</keyword>
<dbReference type="EMBL" id="CAJNDS010002342">
    <property type="protein sequence ID" value="CAE7441979.1"/>
    <property type="molecule type" value="Genomic_DNA"/>
</dbReference>
<keyword evidence="2" id="KW-0812">Transmembrane</keyword>
<feature type="transmembrane region" description="Helical" evidence="2">
    <location>
        <begin position="42"/>
        <end position="62"/>
    </location>
</feature>
<sequence>MAAAVETAESDANRRSHSHPLSRLQSLWAQVQRCATSRASAVLLWILSLAHCTVYLLGPGMFGHLTDFAVWVWATGGPLILGTVLEVVARVSAEGGPVWRWRFLGSYRNLRSWRRMMIPLYHQLEALVLAVMMFRLAMSIYLLNVALQGDPLPVSVSNQDKATVLVLCGYRALRTFGDWRGVSVHQALHERRKKASMKKLWMDEFRDAWQEHRARPVVRAQQVLNKKWLQMLFLLASVTYCVVEFFDFVVTSEVLGYVLLVALLAEFLVRTRAQGGEHFFRPFLNKMEFCVLIGGAWCLFYATWYTQYLVSSKGEATAFATATAVLLLLHRLIRLLGIQLSISASEFDADSVANSVAMQAFMASLGSFVDVPPTNIKVDLPGSVIHIQKASLKSEVFEGLHLPLTVVGALVEDLYVDLSRDNMKETGRLTFASRARGRTRVRVKNLLLVLGPGPGLASSPEKAGHWQYEKVLAAKWRVVKMICHRLTVPVTDVTSKTQDSLESLSSSSSLKEMRRSLMKDVREKITRMPYMDMHVRNVNVQFEDPDSRLGYGCFLLGMKLDSMKLDWHQGRHCHAQVARGSLYAEPFAATDTSKVLQRWRPREVVEQMARLSSAERLRSWAFASMEDNHPRNPLKKLRRIERFADRHNILIIQHATLRGGPKEAPKERADGGLLAPLRERMARFVPFGKDEPTRTTDIESQMGAANLRAEWDWKMKVWPIRVTVDDAQFRCLKNLQKRLTDWWMHDQALQWHPGLRPRDAEVLQAPAEKRAAVLRSWWVYASHRALISEGRRPRFTYLNLVRRVEYRLKHRALISEVLRELPPLVPGARVNLKPSEHHCRELARAQTHLPYSDIVACFREELAKSSARGPTSRRATKSAAVRSQEEEEDNDDEEDDDDEEEEARS</sequence>
<feature type="compositionally biased region" description="Acidic residues" evidence="1">
    <location>
        <begin position="885"/>
        <end position="905"/>
    </location>
</feature>
<feature type="transmembrane region" description="Helical" evidence="2">
    <location>
        <begin position="124"/>
        <end position="143"/>
    </location>
</feature>
<dbReference type="Proteomes" id="UP000604046">
    <property type="component" value="Unassembled WGS sequence"/>
</dbReference>
<protein>
    <submittedName>
        <fullName evidence="3">Uncharacterized protein</fullName>
    </submittedName>
</protein>
<evidence type="ECO:0000313" key="3">
    <source>
        <dbReference type="EMBL" id="CAE7441979.1"/>
    </source>
</evidence>
<organism evidence="3 4">
    <name type="scientific">Symbiodinium natans</name>
    <dbReference type="NCBI Taxonomy" id="878477"/>
    <lineage>
        <taxon>Eukaryota</taxon>
        <taxon>Sar</taxon>
        <taxon>Alveolata</taxon>
        <taxon>Dinophyceae</taxon>
        <taxon>Suessiales</taxon>
        <taxon>Symbiodiniaceae</taxon>
        <taxon>Symbiodinium</taxon>
    </lineage>
</organism>
<name>A0A812RJT6_9DINO</name>
<keyword evidence="4" id="KW-1185">Reference proteome</keyword>
<keyword evidence="2" id="KW-1133">Transmembrane helix</keyword>
<accession>A0A812RJT6</accession>
<dbReference type="AlphaFoldDB" id="A0A812RJT6"/>
<dbReference type="OrthoDB" id="430500at2759"/>
<comment type="caution">
    <text evidence="3">The sequence shown here is derived from an EMBL/GenBank/DDBJ whole genome shotgun (WGS) entry which is preliminary data.</text>
</comment>
<feature type="transmembrane region" description="Helical" evidence="2">
    <location>
        <begin position="248"/>
        <end position="269"/>
    </location>
</feature>
<gene>
    <name evidence="3" type="ORF">SNAT2548_LOCUS24030</name>
</gene>